<protein>
    <recommendedName>
        <fullName evidence="5">Aromatic-ring-hydroxylating dioxygenase subunit beta</fullName>
    </recommendedName>
</protein>
<dbReference type="PANTHER" id="PTHR41534:SF2">
    <property type="entry name" value="3-PHENYLPROPIONATE_CINNAMIC ACID DIOXYGENASE SUBUNIT BETA"/>
    <property type="match status" value="1"/>
</dbReference>
<dbReference type="InterPro" id="IPR000391">
    <property type="entry name" value="Rng_hydr_dOase-bsu"/>
</dbReference>
<evidence type="ECO:0000256" key="1">
    <source>
        <dbReference type="ARBA" id="ARBA00009570"/>
    </source>
</evidence>
<name>A0A845G670_9BURK</name>
<evidence type="ECO:0000313" key="4">
    <source>
        <dbReference type="Proteomes" id="UP000470302"/>
    </source>
</evidence>
<sequence length="164" mass="18584">MSQQMSGCEQALGEAIAFIWREAELLDRKDYQAWSALWDRDGHYVIPIDPESTDYASQLNYVYDDARMRQLRIERLCSGFSMSAEDAAHTVRTVSRFVLAAIEDDLVEVHSAQVVIGYKRGVHTVYAANLRHRIRFGDGPPRLEQKVVHLINASDTLSALGFLL</sequence>
<dbReference type="Proteomes" id="UP000470302">
    <property type="component" value="Unassembled WGS sequence"/>
</dbReference>
<dbReference type="SUPFAM" id="SSF54427">
    <property type="entry name" value="NTF2-like"/>
    <property type="match status" value="1"/>
</dbReference>
<evidence type="ECO:0000256" key="2">
    <source>
        <dbReference type="ARBA" id="ARBA00023002"/>
    </source>
</evidence>
<proteinExistence type="inferred from homology"/>
<evidence type="ECO:0000313" key="3">
    <source>
        <dbReference type="EMBL" id="MYM89361.1"/>
    </source>
</evidence>
<dbReference type="GO" id="GO:0016491">
    <property type="term" value="F:oxidoreductase activity"/>
    <property type="evidence" value="ECO:0007669"/>
    <property type="project" value="UniProtKB-KW"/>
</dbReference>
<dbReference type="Pfam" id="PF00866">
    <property type="entry name" value="Ring_hydroxyl_B"/>
    <property type="match status" value="1"/>
</dbReference>
<gene>
    <name evidence="3" type="ORF">GTP91_19560</name>
</gene>
<dbReference type="InterPro" id="IPR032710">
    <property type="entry name" value="NTF2-like_dom_sf"/>
</dbReference>
<comment type="caution">
    <text evidence="3">The sequence shown here is derived from an EMBL/GenBank/DDBJ whole genome shotgun (WGS) entry which is preliminary data.</text>
</comment>
<dbReference type="AlphaFoldDB" id="A0A845G670"/>
<dbReference type="RefSeq" id="WP_161098312.1">
    <property type="nucleotide sequence ID" value="NZ_WWCW01000072.1"/>
</dbReference>
<reference evidence="3 4" key="1">
    <citation type="submission" date="2020-01" db="EMBL/GenBank/DDBJ databases">
        <title>Novel species isolated from a subtropical stream in China.</title>
        <authorList>
            <person name="Lu H."/>
        </authorList>
    </citation>
    <scope>NUCLEOTIDE SEQUENCE [LARGE SCALE GENOMIC DNA]</scope>
    <source>
        <strain evidence="3 4">FT82W</strain>
    </source>
</reference>
<keyword evidence="2" id="KW-0560">Oxidoreductase</keyword>
<dbReference type="PANTHER" id="PTHR41534">
    <property type="entry name" value="BLR3401 PROTEIN"/>
    <property type="match status" value="1"/>
</dbReference>
<evidence type="ECO:0008006" key="5">
    <source>
        <dbReference type="Google" id="ProtNLM"/>
    </source>
</evidence>
<comment type="similarity">
    <text evidence="1">Belongs to the bacterial ring-hydroxylating dioxygenase beta subunit family.</text>
</comment>
<dbReference type="Gene3D" id="3.10.450.50">
    <property type="match status" value="1"/>
</dbReference>
<organism evidence="3 4">
    <name type="scientific">Duganella vulcania</name>
    <dbReference type="NCBI Taxonomy" id="2692166"/>
    <lineage>
        <taxon>Bacteria</taxon>
        <taxon>Pseudomonadati</taxon>
        <taxon>Pseudomonadota</taxon>
        <taxon>Betaproteobacteria</taxon>
        <taxon>Burkholderiales</taxon>
        <taxon>Oxalobacteraceae</taxon>
        <taxon>Telluria group</taxon>
        <taxon>Duganella</taxon>
    </lineage>
</organism>
<accession>A0A845G670</accession>
<dbReference type="EMBL" id="WWCW01000072">
    <property type="protein sequence ID" value="MYM89361.1"/>
    <property type="molecule type" value="Genomic_DNA"/>
</dbReference>
<dbReference type="GO" id="GO:0019380">
    <property type="term" value="P:3-phenylpropionate catabolic process"/>
    <property type="evidence" value="ECO:0007669"/>
    <property type="project" value="TreeGrafter"/>
</dbReference>